<dbReference type="EC" id="2.7.1.26" evidence="14"/>
<name>A0A1G6P2M0_9FIRM</name>
<dbReference type="PANTHER" id="PTHR22749">
    <property type="entry name" value="RIBOFLAVIN KINASE/FMN ADENYLYLTRANSFERASE"/>
    <property type="match status" value="1"/>
</dbReference>
<dbReference type="Pfam" id="PF01687">
    <property type="entry name" value="Flavokinase"/>
    <property type="match status" value="1"/>
</dbReference>
<dbReference type="GO" id="GO:0005524">
    <property type="term" value="F:ATP binding"/>
    <property type="evidence" value="ECO:0007669"/>
    <property type="project" value="UniProtKB-UniRule"/>
</dbReference>
<dbReference type="NCBIfam" id="NF004162">
    <property type="entry name" value="PRK05627.1-5"/>
    <property type="match status" value="1"/>
</dbReference>
<sequence length="334" mass="37588">MAEANIFFSAVIVYNAMEIVKHLNLDNKEIKTYQAKACVIAMGTFDGLHKGHRDVIDAAASYARTNQLRLAVFTFSNHPYAAIHPSAIPQALISPEEKVRLLKRWGVDLLIDVPFNRQLALLSPDDFLEKLRHFNFSCLVCGTNFTYGFKGTGNTESLAKSGREQGFDVIIRPLLEYKNRIISSTRIRRAIAEGNLRDAEYMLGRFCSVQGTVHQGFKRGRTLGFPTANLYVNRNGSALPPAGVYALQVRDGEKMYNGVGNLGMNPTFDDVVREVLEVHLFGCNEDLYGHVLETSFCRFLRNERRFSSLHELKAQLEKDKSDALAWFTAQDGEQ</sequence>
<dbReference type="EMBL" id="FMYW01000019">
    <property type="protein sequence ID" value="SDC74258.1"/>
    <property type="molecule type" value="Genomic_DNA"/>
</dbReference>
<keyword evidence="7 14" id="KW-0547">Nucleotide-binding</keyword>
<evidence type="ECO:0000256" key="8">
    <source>
        <dbReference type="ARBA" id="ARBA00022777"/>
    </source>
</evidence>
<keyword evidence="6 14" id="KW-0548">Nucleotidyltransferase</keyword>
<comment type="pathway">
    <text evidence="2 14">Cofactor biosynthesis; FMN biosynthesis; FMN from riboflavin (ATP route): step 1/1.</text>
</comment>
<comment type="pathway">
    <text evidence="1 14">Cofactor biosynthesis; FAD biosynthesis; FAD from FMN: step 1/1.</text>
</comment>
<dbReference type="GO" id="GO:0003919">
    <property type="term" value="F:FMN adenylyltransferase activity"/>
    <property type="evidence" value="ECO:0007669"/>
    <property type="project" value="UniProtKB-UniRule"/>
</dbReference>
<proteinExistence type="inferred from homology"/>
<feature type="domain" description="Riboflavin kinase" evidence="15">
    <location>
        <begin position="202"/>
        <end position="328"/>
    </location>
</feature>
<dbReference type="CDD" id="cd02064">
    <property type="entry name" value="FAD_synthetase_N"/>
    <property type="match status" value="1"/>
</dbReference>
<evidence type="ECO:0000259" key="15">
    <source>
        <dbReference type="SMART" id="SM00904"/>
    </source>
</evidence>
<dbReference type="Gene3D" id="2.40.30.30">
    <property type="entry name" value="Riboflavin kinase-like"/>
    <property type="match status" value="1"/>
</dbReference>
<evidence type="ECO:0000256" key="11">
    <source>
        <dbReference type="ARBA" id="ARBA00023268"/>
    </source>
</evidence>
<keyword evidence="10 14" id="KW-0067">ATP-binding</keyword>
<comment type="catalytic activity">
    <reaction evidence="13 14">
        <text>FMN + ATP + H(+) = FAD + diphosphate</text>
        <dbReference type="Rhea" id="RHEA:17237"/>
        <dbReference type="ChEBI" id="CHEBI:15378"/>
        <dbReference type="ChEBI" id="CHEBI:30616"/>
        <dbReference type="ChEBI" id="CHEBI:33019"/>
        <dbReference type="ChEBI" id="CHEBI:57692"/>
        <dbReference type="ChEBI" id="CHEBI:58210"/>
        <dbReference type="EC" id="2.7.7.2"/>
    </reaction>
</comment>
<accession>A0A1G6P2M0</accession>
<evidence type="ECO:0000256" key="5">
    <source>
        <dbReference type="ARBA" id="ARBA00022679"/>
    </source>
</evidence>
<evidence type="ECO:0000256" key="10">
    <source>
        <dbReference type="ARBA" id="ARBA00022840"/>
    </source>
</evidence>
<dbReference type="SUPFAM" id="SSF82114">
    <property type="entry name" value="Riboflavin kinase-like"/>
    <property type="match status" value="1"/>
</dbReference>
<comment type="catalytic activity">
    <reaction evidence="12 14">
        <text>riboflavin + ATP = FMN + ADP + H(+)</text>
        <dbReference type="Rhea" id="RHEA:14357"/>
        <dbReference type="ChEBI" id="CHEBI:15378"/>
        <dbReference type="ChEBI" id="CHEBI:30616"/>
        <dbReference type="ChEBI" id="CHEBI:57986"/>
        <dbReference type="ChEBI" id="CHEBI:58210"/>
        <dbReference type="ChEBI" id="CHEBI:456216"/>
        <dbReference type="EC" id="2.7.1.26"/>
    </reaction>
</comment>
<dbReference type="UniPathway" id="UPA00276">
    <property type="reaction ID" value="UER00406"/>
</dbReference>
<keyword evidence="4 14" id="KW-0288">FMN</keyword>
<dbReference type="GO" id="GO:0008531">
    <property type="term" value="F:riboflavin kinase activity"/>
    <property type="evidence" value="ECO:0007669"/>
    <property type="project" value="UniProtKB-UniRule"/>
</dbReference>
<evidence type="ECO:0000313" key="16">
    <source>
        <dbReference type="EMBL" id="SDC74258.1"/>
    </source>
</evidence>
<dbReference type="EC" id="2.7.7.2" evidence="14"/>
<organism evidence="16 17">
    <name type="scientific">Succiniclasticum ruminis</name>
    <dbReference type="NCBI Taxonomy" id="40841"/>
    <lineage>
        <taxon>Bacteria</taxon>
        <taxon>Bacillati</taxon>
        <taxon>Bacillota</taxon>
        <taxon>Negativicutes</taxon>
        <taxon>Acidaminococcales</taxon>
        <taxon>Acidaminococcaceae</taxon>
        <taxon>Succiniclasticum</taxon>
    </lineage>
</organism>
<evidence type="ECO:0000256" key="9">
    <source>
        <dbReference type="ARBA" id="ARBA00022827"/>
    </source>
</evidence>
<evidence type="ECO:0000256" key="3">
    <source>
        <dbReference type="ARBA" id="ARBA00022630"/>
    </source>
</evidence>
<dbReference type="NCBIfam" id="TIGR00083">
    <property type="entry name" value="ribF"/>
    <property type="match status" value="1"/>
</dbReference>
<evidence type="ECO:0000256" key="13">
    <source>
        <dbReference type="ARBA" id="ARBA00049494"/>
    </source>
</evidence>
<evidence type="ECO:0000256" key="12">
    <source>
        <dbReference type="ARBA" id="ARBA00047880"/>
    </source>
</evidence>
<dbReference type="GO" id="GO:0009398">
    <property type="term" value="P:FMN biosynthetic process"/>
    <property type="evidence" value="ECO:0007669"/>
    <property type="project" value="UniProtKB-UniRule"/>
</dbReference>
<protein>
    <recommendedName>
        <fullName evidence="14">Riboflavin biosynthesis protein</fullName>
    </recommendedName>
    <domain>
        <recommendedName>
            <fullName evidence="14">Riboflavin kinase</fullName>
            <ecNumber evidence="14">2.7.1.26</ecNumber>
        </recommendedName>
        <alternativeName>
            <fullName evidence="14">Flavokinase</fullName>
        </alternativeName>
    </domain>
    <domain>
        <recommendedName>
            <fullName evidence="14">FMN adenylyltransferase</fullName>
            <ecNumber evidence="14">2.7.7.2</ecNumber>
        </recommendedName>
        <alternativeName>
            <fullName evidence="14">FAD pyrophosphorylase</fullName>
        </alternativeName>
        <alternativeName>
            <fullName evidence="14">FAD synthase</fullName>
        </alternativeName>
    </domain>
</protein>
<evidence type="ECO:0000256" key="4">
    <source>
        <dbReference type="ARBA" id="ARBA00022643"/>
    </source>
</evidence>
<keyword evidence="3 14" id="KW-0285">Flavoprotein</keyword>
<dbReference type="InterPro" id="IPR023465">
    <property type="entry name" value="Riboflavin_kinase_dom_sf"/>
</dbReference>
<keyword evidence="17" id="KW-1185">Reference proteome</keyword>
<evidence type="ECO:0000313" key="17">
    <source>
        <dbReference type="Proteomes" id="UP000198943"/>
    </source>
</evidence>
<dbReference type="SUPFAM" id="SSF52374">
    <property type="entry name" value="Nucleotidylyl transferase"/>
    <property type="match status" value="1"/>
</dbReference>
<dbReference type="InterPro" id="IPR002606">
    <property type="entry name" value="Riboflavin_kinase_bac"/>
</dbReference>
<dbReference type="Proteomes" id="UP000198943">
    <property type="component" value="Unassembled WGS sequence"/>
</dbReference>
<evidence type="ECO:0000256" key="1">
    <source>
        <dbReference type="ARBA" id="ARBA00004726"/>
    </source>
</evidence>
<dbReference type="AlphaFoldDB" id="A0A1G6P2M0"/>
<dbReference type="Pfam" id="PF06574">
    <property type="entry name" value="FAD_syn"/>
    <property type="match status" value="1"/>
</dbReference>
<dbReference type="GO" id="GO:0006747">
    <property type="term" value="P:FAD biosynthetic process"/>
    <property type="evidence" value="ECO:0007669"/>
    <property type="project" value="UniProtKB-UniRule"/>
</dbReference>
<keyword evidence="5 14" id="KW-0808">Transferase</keyword>
<dbReference type="InterPro" id="IPR023468">
    <property type="entry name" value="Riboflavin_kinase"/>
</dbReference>
<dbReference type="InterPro" id="IPR015865">
    <property type="entry name" value="Riboflavin_kinase_bac/euk"/>
</dbReference>
<comment type="similarity">
    <text evidence="14">Belongs to the ribF family.</text>
</comment>
<dbReference type="InterPro" id="IPR015864">
    <property type="entry name" value="FAD_synthase"/>
</dbReference>
<dbReference type="UniPathway" id="UPA00277">
    <property type="reaction ID" value="UER00407"/>
</dbReference>
<keyword evidence="9 14" id="KW-0274">FAD</keyword>
<keyword evidence="8 14" id="KW-0418">Kinase</keyword>
<dbReference type="SMART" id="SM00904">
    <property type="entry name" value="Flavokinase"/>
    <property type="match status" value="1"/>
</dbReference>
<dbReference type="GO" id="GO:0009231">
    <property type="term" value="P:riboflavin biosynthetic process"/>
    <property type="evidence" value="ECO:0007669"/>
    <property type="project" value="InterPro"/>
</dbReference>
<dbReference type="FunFam" id="3.40.50.620:FF:000021">
    <property type="entry name" value="Riboflavin biosynthesis protein"/>
    <property type="match status" value="1"/>
</dbReference>
<evidence type="ECO:0000256" key="7">
    <source>
        <dbReference type="ARBA" id="ARBA00022741"/>
    </source>
</evidence>
<dbReference type="Gene3D" id="3.40.50.620">
    <property type="entry name" value="HUPs"/>
    <property type="match status" value="1"/>
</dbReference>
<dbReference type="PIRSF" id="PIRSF004491">
    <property type="entry name" value="FAD_Synth"/>
    <property type="match status" value="1"/>
</dbReference>
<reference evidence="17" key="1">
    <citation type="submission" date="2016-10" db="EMBL/GenBank/DDBJ databases">
        <authorList>
            <person name="Varghese N."/>
            <person name="Submissions S."/>
        </authorList>
    </citation>
    <scope>NUCLEOTIDE SEQUENCE [LARGE SCALE GENOMIC DNA]</scope>
    <source>
        <strain evidence="17">DSM 11005</strain>
    </source>
</reference>
<evidence type="ECO:0000256" key="6">
    <source>
        <dbReference type="ARBA" id="ARBA00022695"/>
    </source>
</evidence>
<evidence type="ECO:0000256" key="14">
    <source>
        <dbReference type="PIRNR" id="PIRNR004491"/>
    </source>
</evidence>
<dbReference type="InterPro" id="IPR014729">
    <property type="entry name" value="Rossmann-like_a/b/a_fold"/>
</dbReference>
<gene>
    <name evidence="16" type="ORF">SAMN04487864_11915</name>
</gene>
<evidence type="ECO:0000256" key="2">
    <source>
        <dbReference type="ARBA" id="ARBA00005201"/>
    </source>
</evidence>
<dbReference type="PANTHER" id="PTHR22749:SF6">
    <property type="entry name" value="RIBOFLAVIN KINASE"/>
    <property type="match status" value="1"/>
</dbReference>
<keyword evidence="11" id="KW-0511">Multifunctional enzyme</keyword>